<proteinExistence type="predicted"/>
<dbReference type="Gramene" id="A03p37870.2_BraZ1">
    <property type="protein sequence ID" value="A03p37870.2_BraZ1.CDS.1"/>
    <property type="gene ID" value="A03g37870.2_BraZ1"/>
</dbReference>
<evidence type="ECO:0000313" key="1">
    <source>
        <dbReference type="EMBL" id="CAG7882444.1"/>
    </source>
</evidence>
<dbReference type="Proteomes" id="UP000694005">
    <property type="component" value="Chromosome A03"/>
</dbReference>
<sequence length="48" mass="5540">DSVNVVKENELTFCDRIKYIDGEGIMHGAKGKWSDEMICFKGWDTFLL</sequence>
<organism evidence="1 2">
    <name type="scientific">Brassica campestris</name>
    <name type="common">Field mustard</name>
    <dbReference type="NCBI Taxonomy" id="3711"/>
    <lineage>
        <taxon>Eukaryota</taxon>
        <taxon>Viridiplantae</taxon>
        <taxon>Streptophyta</taxon>
        <taxon>Embryophyta</taxon>
        <taxon>Tracheophyta</taxon>
        <taxon>Spermatophyta</taxon>
        <taxon>Magnoliopsida</taxon>
        <taxon>eudicotyledons</taxon>
        <taxon>Gunneridae</taxon>
        <taxon>Pentapetalae</taxon>
        <taxon>rosids</taxon>
        <taxon>malvids</taxon>
        <taxon>Brassicales</taxon>
        <taxon>Brassicaceae</taxon>
        <taxon>Brassiceae</taxon>
        <taxon>Brassica</taxon>
    </lineage>
</organism>
<dbReference type="AlphaFoldDB" id="A0A8D9GL08"/>
<reference evidence="1 2" key="1">
    <citation type="submission" date="2021-07" db="EMBL/GenBank/DDBJ databases">
        <authorList>
            <consortium name="Genoscope - CEA"/>
            <person name="William W."/>
        </authorList>
    </citation>
    <scope>NUCLEOTIDE SEQUENCE [LARGE SCALE GENOMIC DNA]</scope>
</reference>
<dbReference type="EMBL" id="LS974619">
    <property type="protein sequence ID" value="CAG7882444.1"/>
    <property type="molecule type" value="Genomic_DNA"/>
</dbReference>
<feature type="non-terminal residue" evidence="1">
    <location>
        <position position="1"/>
    </location>
</feature>
<evidence type="ECO:0000313" key="2">
    <source>
        <dbReference type="Proteomes" id="UP000694005"/>
    </source>
</evidence>
<name>A0A8D9GL08_BRACM</name>
<protein>
    <submittedName>
        <fullName evidence="1">Uncharacterized protein</fullName>
    </submittedName>
</protein>
<gene>
    <name evidence="1" type="ORF">BRAPAZ1V2_A03P37870.2</name>
</gene>
<accession>A0A8D9GL08</accession>